<feature type="compositionally biased region" description="Basic and acidic residues" evidence="1">
    <location>
        <begin position="255"/>
        <end position="266"/>
    </location>
</feature>
<sequence>MRRSILSRFNTCYPNNGSGSKTGPFLPPGQFRLGPSKIVSAPAIQVQGRIRYMPELLGSKRVNPTTSKFNEVPKEKSTGPIGPAHEALESLRFQRRIIRDYEFLHDVRRYLRVVRRIIGLHASTKGLVPPEEGMRKIAVFTRLLPRTELLHPRVRVKYVAMCHRGPAPGRQISLITAMRIRDQEFLLQSGATDHLQQISADTSDLHQPNVRVLPSIDMQGQDPEPGTSLEISIRPLSISGKSTLLQVQTRPMTKKNPEKEISERRPVHAKPKGPATDKPMLMPTEASNVSPSGLAPSREKYFRPRAP</sequence>
<name>A0A8S9JC25_BRACR</name>
<feature type="region of interest" description="Disordered" evidence="1">
    <location>
        <begin position="242"/>
        <end position="307"/>
    </location>
</feature>
<evidence type="ECO:0000313" key="3">
    <source>
        <dbReference type="Proteomes" id="UP000712281"/>
    </source>
</evidence>
<feature type="compositionally biased region" description="Basic and acidic residues" evidence="1">
    <location>
        <begin position="297"/>
        <end position="307"/>
    </location>
</feature>
<comment type="caution">
    <text evidence="2">The sequence shown here is derived from an EMBL/GenBank/DDBJ whole genome shotgun (WGS) entry which is preliminary data.</text>
</comment>
<feature type="region of interest" description="Disordered" evidence="1">
    <location>
        <begin position="64"/>
        <end position="83"/>
    </location>
</feature>
<dbReference type="AlphaFoldDB" id="A0A8S9JC25"/>
<organism evidence="2 3">
    <name type="scientific">Brassica cretica</name>
    <name type="common">Mustard</name>
    <dbReference type="NCBI Taxonomy" id="69181"/>
    <lineage>
        <taxon>Eukaryota</taxon>
        <taxon>Viridiplantae</taxon>
        <taxon>Streptophyta</taxon>
        <taxon>Embryophyta</taxon>
        <taxon>Tracheophyta</taxon>
        <taxon>Spermatophyta</taxon>
        <taxon>Magnoliopsida</taxon>
        <taxon>eudicotyledons</taxon>
        <taxon>Gunneridae</taxon>
        <taxon>Pentapetalae</taxon>
        <taxon>rosids</taxon>
        <taxon>malvids</taxon>
        <taxon>Brassicales</taxon>
        <taxon>Brassicaceae</taxon>
        <taxon>Brassiceae</taxon>
        <taxon>Brassica</taxon>
    </lineage>
</organism>
<gene>
    <name evidence="2" type="ORF">F2Q68_00004825</name>
</gene>
<evidence type="ECO:0000313" key="2">
    <source>
        <dbReference type="EMBL" id="KAF2578827.1"/>
    </source>
</evidence>
<feature type="compositionally biased region" description="Polar residues" evidence="1">
    <location>
        <begin position="242"/>
        <end position="251"/>
    </location>
</feature>
<proteinExistence type="predicted"/>
<dbReference type="EMBL" id="QGKW02001660">
    <property type="protein sequence ID" value="KAF2578827.1"/>
    <property type="molecule type" value="Genomic_DNA"/>
</dbReference>
<accession>A0A8S9JC25</accession>
<reference evidence="2" key="1">
    <citation type="submission" date="2019-12" db="EMBL/GenBank/DDBJ databases">
        <title>Genome sequencing and annotation of Brassica cretica.</title>
        <authorList>
            <person name="Studholme D.J."/>
            <person name="Sarris P.F."/>
        </authorList>
    </citation>
    <scope>NUCLEOTIDE SEQUENCE</scope>
    <source>
        <strain evidence="2">PFS-001/15</strain>
        <tissue evidence="2">Leaf</tissue>
    </source>
</reference>
<protein>
    <submittedName>
        <fullName evidence="2">Uncharacterized protein</fullName>
    </submittedName>
</protein>
<evidence type="ECO:0000256" key="1">
    <source>
        <dbReference type="SAM" id="MobiDB-lite"/>
    </source>
</evidence>
<dbReference type="Proteomes" id="UP000712281">
    <property type="component" value="Unassembled WGS sequence"/>
</dbReference>